<dbReference type="AlphaFoldDB" id="A0AAU8BFM2"/>
<sequence>MKKLLIFSVIVSIIIASMVLSIAIEHNTMEVFCKEIDTSECSFDYFYAIFIWLTWFIPTFVAQSAVYWLVLSVVKCFSDGGLKP</sequence>
<dbReference type="EMBL" id="CP115920">
    <property type="protein sequence ID" value="XCD14852.1"/>
    <property type="molecule type" value="Genomic_DNA"/>
</dbReference>
<name>A0AAU8BFM2_9VIBR</name>
<reference evidence="2" key="1">
    <citation type="submission" date="2023-01" db="EMBL/GenBank/DDBJ databases">
        <title>Vibrio sp. CB1-14 genome sequencing.</title>
        <authorList>
            <person name="Otstavnykh N."/>
            <person name="Isaeva M."/>
            <person name="Meleshko D."/>
        </authorList>
    </citation>
    <scope>NUCLEOTIDE SEQUENCE</scope>
    <source>
        <strain evidence="2">CB1-14</strain>
    </source>
</reference>
<protein>
    <recommendedName>
        <fullName evidence="3">TMhelix containing protein</fullName>
    </recommendedName>
</protein>
<dbReference type="KEGG" id="vck:PG915_09560"/>
<organism evidence="2">
    <name type="scientific">Vibrio chaetopteri</name>
    <dbReference type="NCBI Taxonomy" id="3016528"/>
    <lineage>
        <taxon>Bacteria</taxon>
        <taxon>Pseudomonadati</taxon>
        <taxon>Pseudomonadota</taxon>
        <taxon>Gammaproteobacteria</taxon>
        <taxon>Vibrionales</taxon>
        <taxon>Vibrionaceae</taxon>
        <taxon>Vibrio</taxon>
    </lineage>
</organism>
<keyword evidence="1" id="KW-1133">Transmembrane helix</keyword>
<accession>A0AAU8BFM2</accession>
<dbReference type="RefSeq" id="WP_353496322.1">
    <property type="nucleotide sequence ID" value="NZ_CP115920.1"/>
</dbReference>
<evidence type="ECO:0008006" key="3">
    <source>
        <dbReference type="Google" id="ProtNLM"/>
    </source>
</evidence>
<evidence type="ECO:0000256" key="1">
    <source>
        <dbReference type="SAM" id="Phobius"/>
    </source>
</evidence>
<proteinExistence type="predicted"/>
<keyword evidence="1" id="KW-0472">Membrane</keyword>
<evidence type="ECO:0000313" key="2">
    <source>
        <dbReference type="EMBL" id="XCD14852.1"/>
    </source>
</evidence>
<gene>
    <name evidence="2" type="ORF">PG915_09560</name>
</gene>
<keyword evidence="1" id="KW-0812">Transmembrane</keyword>
<feature type="transmembrane region" description="Helical" evidence="1">
    <location>
        <begin position="45"/>
        <end position="70"/>
    </location>
</feature>